<feature type="region of interest" description="Disordered" evidence="11">
    <location>
        <begin position="462"/>
        <end position="486"/>
    </location>
</feature>
<name>A0A833RE47_9POAL</name>
<keyword evidence="4" id="KW-0378">Hydrolase</keyword>
<dbReference type="Pfam" id="PF00270">
    <property type="entry name" value="DEAD"/>
    <property type="match status" value="1"/>
</dbReference>
<dbReference type="SUPFAM" id="SSF90229">
    <property type="entry name" value="CCCH zinc finger"/>
    <property type="match status" value="1"/>
</dbReference>
<evidence type="ECO:0000259" key="16">
    <source>
        <dbReference type="PROSITE" id="PS51195"/>
    </source>
</evidence>
<dbReference type="FunFam" id="3.30.40.10:FF:000045">
    <property type="entry name" value="RING finger protein 113A"/>
    <property type="match status" value="1"/>
</dbReference>
<evidence type="ECO:0000256" key="3">
    <source>
        <dbReference type="ARBA" id="ARBA00022771"/>
    </source>
</evidence>
<dbReference type="EMBL" id="SWLB01000010">
    <property type="protein sequence ID" value="KAF3333233.1"/>
    <property type="molecule type" value="Genomic_DNA"/>
</dbReference>
<dbReference type="InterPro" id="IPR001650">
    <property type="entry name" value="Helicase_C-like"/>
</dbReference>
<dbReference type="InterPro" id="IPR039971">
    <property type="entry name" value="CWC24-like"/>
</dbReference>
<keyword evidence="1 10" id="KW-0479">Metal-binding</keyword>
<dbReference type="PROSITE" id="PS50089">
    <property type="entry name" value="ZF_RING_2"/>
    <property type="match status" value="1"/>
</dbReference>
<feature type="domain" description="Helicase ATP-binding" evidence="14">
    <location>
        <begin position="534"/>
        <end position="717"/>
    </location>
</feature>
<dbReference type="PROSITE" id="PS00039">
    <property type="entry name" value="DEAD_ATP_HELICASE"/>
    <property type="match status" value="1"/>
</dbReference>
<dbReference type="InterPro" id="IPR000571">
    <property type="entry name" value="Znf_CCCH"/>
</dbReference>
<dbReference type="InterPro" id="IPR014001">
    <property type="entry name" value="Helicase_ATP-bd"/>
</dbReference>
<feature type="compositionally biased region" description="Basic and acidic residues" evidence="11">
    <location>
        <begin position="418"/>
        <end position="437"/>
    </location>
</feature>
<evidence type="ECO:0000259" key="13">
    <source>
        <dbReference type="PROSITE" id="PS50103"/>
    </source>
</evidence>
<dbReference type="SUPFAM" id="SSF52540">
    <property type="entry name" value="P-loop containing nucleoside triphosphate hydrolases"/>
    <property type="match status" value="1"/>
</dbReference>
<keyword evidence="3 10" id="KW-0863">Zinc-finger</keyword>
<dbReference type="Pfam" id="PF00271">
    <property type="entry name" value="Helicase_C"/>
    <property type="match status" value="1"/>
</dbReference>
<dbReference type="InterPro" id="IPR001841">
    <property type="entry name" value="Znf_RING"/>
</dbReference>
<dbReference type="Pfam" id="PF00642">
    <property type="entry name" value="zf-CCCH"/>
    <property type="match status" value="1"/>
</dbReference>
<dbReference type="PROSITE" id="PS51195">
    <property type="entry name" value="Q_MOTIF"/>
    <property type="match status" value="1"/>
</dbReference>
<evidence type="ECO:0000256" key="5">
    <source>
        <dbReference type="ARBA" id="ARBA00022806"/>
    </source>
</evidence>
<gene>
    <name evidence="17" type="ORF">FCM35_KLT00924</name>
</gene>
<dbReference type="InterPro" id="IPR036855">
    <property type="entry name" value="Znf_CCCH_sf"/>
</dbReference>
<feature type="short sequence motif" description="Q motif" evidence="9">
    <location>
        <begin position="503"/>
        <end position="531"/>
    </location>
</feature>
<feature type="domain" description="Helicase C-terminal" evidence="15">
    <location>
        <begin position="751"/>
        <end position="897"/>
    </location>
</feature>
<dbReference type="Gene3D" id="3.40.50.300">
    <property type="entry name" value="P-loop containing nucleotide triphosphate hydrolases"/>
    <property type="match status" value="2"/>
</dbReference>
<dbReference type="InterPro" id="IPR000629">
    <property type="entry name" value="RNA-helicase_DEAD-box_CS"/>
</dbReference>
<feature type="compositionally biased region" description="Gly residues" evidence="11">
    <location>
        <begin position="372"/>
        <end position="383"/>
    </location>
</feature>
<dbReference type="InterPro" id="IPR027417">
    <property type="entry name" value="P-loop_NTPase"/>
</dbReference>
<evidence type="ECO:0000256" key="6">
    <source>
        <dbReference type="ARBA" id="ARBA00022833"/>
    </source>
</evidence>
<dbReference type="PANTHER" id="PTHR12930:SF0">
    <property type="entry name" value="RING FINGER PROTEIN 113B"/>
    <property type="match status" value="1"/>
</dbReference>
<evidence type="ECO:0000256" key="10">
    <source>
        <dbReference type="PROSITE-ProRule" id="PRU00723"/>
    </source>
</evidence>
<dbReference type="Pfam" id="PF13920">
    <property type="entry name" value="zf-C3HC4_3"/>
    <property type="match status" value="1"/>
</dbReference>
<protein>
    <submittedName>
        <fullName evidence="17">DEAD-box ATP-dependent RNA helicase 31-like protein</fullName>
    </submittedName>
</protein>
<feature type="compositionally biased region" description="Basic and acidic residues" evidence="11">
    <location>
        <begin position="338"/>
        <end position="353"/>
    </location>
</feature>
<dbReference type="CDD" id="cd16539">
    <property type="entry name" value="RING-HC_RNF113A_B"/>
    <property type="match status" value="1"/>
</dbReference>
<dbReference type="PROSITE" id="PS51194">
    <property type="entry name" value="HELICASE_CTER"/>
    <property type="match status" value="1"/>
</dbReference>
<dbReference type="GO" id="GO:0003677">
    <property type="term" value="F:DNA binding"/>
    <property type="evidence" value="ECO:0007669"/>
    <property type="project" value="UniProtKB-KW"/>
</dbReference>
<feature type="domain" description="RING-type" evidence="12">
    <location>
        <begin position="1244"/>
        <end position="1282"/>
    </location>
</feature>
<dbReference type="PROSITE" id="PS00518">
    <property type="entry name" value="ZF_RING_1"/>
    <property type="match status" value="1"/>
</dbReference>
<dbReference type="Proteomes" id="UP000623129">
    <property type="component" value="Unassembled WGS sequence"/>
</dbReference>
<dbReference type="GO" id="GO:0008270">
    <property type="term" value="F:zinc ion binding"/>
    <property type="evidence" value="ECO:0007669"/>
    <property type="project" value="UniProtKB-KW"/>
</dbReference>
<feature type="domain" description="DEAD-box RNA helicase Q" evidence="16">
    <location>
        <begin position="503"/>
        <end position="531"/>
    </location>
</feature>
<feature type="region of interest" description="Disordered" evidence="11">
    <location>
        <begin position="998"/>
        <end position="1056"/>
    </location>
</feature>
<feature type="domain" description="C3H1-type" evidence="13">
    <location>
        <begin position="1165"/>
        <end position="1193"/>
    </location>
</feature>
<evidence type="ECO:0000259" key="15">
    <source>
        <dbReference type="PROSITE" id="PS51194"/>
    </source>
</evidence>
<feature type="compositionally biased region" description="Gly residues" evidence="11">
    <location>
        <begin position="314"/>
        <end position="336"/>
    </location>
</feature>
<dbReference type="PANTHER" id="PTHR12930">
    <property type="entry name" value="ZINC FINGER PROTEIN 183"/>
    <property type="match status" value="1"/>
</dbReference>
<dbReference type="SMART" id="SM00487">
    <property type="entry name" value="DEXDc"/>
    <property type="match status" value="1"/>
</dbReference>
<dbReference type="SMART" id="SM00184">
    <property type="entry name" value="RING"/>
    <property type="match status" value="1"/>
</dbReference>
<keyword evidence="8" id="KW-0238">DNA-binding</keyword>
<dbReference type="InterPro" id="IPR013083">
    <property type="entry name" value="Znf_RING/FYVE/PHD"/>
</dbReference>
<evidence type="ECO:0000259" key="14">
    <source>
        <dbReference type="PROSITE" id="PS51192"/>
    </source>
</evidence>
<feature type="compositionally biased region" description="Basic and acidic residues" evidence="11">
    <location>
        <begin position="195"/>
        <end position="277"/>
    </location>
</feature>
<feature type="compositionally biased region" description="Polar residues" evidence="11">
    <location>
        <begin position="1034"/>
        <end position="1046"/>
    </location>
</feature>
<dbReference type="Gene3D" id="3.30.40.10">
    <property type="entry name" value="Zinc/RING finger domain, C3HC4 (zinc finger)"/>
    <property type="match status" value="1"/>
</dbReference>
<keyword evidence="5 17" id="KW-0347">Helicase</keyword>
<dbReference type="InterPro" id="IPR017907">
    <property type="entry name" value="Znf_RING_CS"/>
</dbReference>
<dbReference type="PROSITE" id="PS51192">
    <property type="entry name" value="HELICASE_ATP_BIND_1"/>
    <property type="match status" value="1"/>
</dbReference>
<dbReference type="SMART" id="SM00356">
    <property type="entry name" value="ZnF_C3H1"/>
    <property type="match status" value="1"/>
</dbReference>
<evidence type="ECO:0000256" key="8">
    <source>
        <dbReference type="ARBA" id="ARBA00023125"/>
    </source>
</evidence>
<evidence type="ECO:0000256" key="4">
    <source>
        <dbReference type="ARBA" id="ARBA00022801"/>
    </source>
</evidence>
<evidence type="ECO:0000256" key="7">
    <source>
        <dbReference type="ARBA" id="ARBA00022840"/>
    </source>
</evidence>
<proteinExistence type="predicted"/>
<dbReference type="OrthoDB" id="193716at2759"/>
<evidence type="ECO:0000256" key="11">
    <source>
        <dbReference type="SAM" id="MobiDB-lite"/>
    </source>
</evidence>
<dbReference type="CDD" id="cd17964">
    <property type="entry name" value="DEADc_MSS116"/>
    <property type="match status" value="1"/>
</dbReference>
<feature type="compositionally biased region" description="Acidic residues" evidence="11">
    <location>
        <begin position="438"/>
        <end position="449"/>
    </location>
</feature>
<evidence type="ECO:0000256" key="1">
    <source>
        <dbReference type="ARBA" id="ARBA00022723"/>
    </source>
</evidence>
<dbReference type="SUPFAM" id="SSF57850">
    <property type="entry name" value="RING/U-box"/>
    <property type="match status" value="1"/>
</dbReference>
<keyword evidence="7" id="KW-0067">ATP-binding</keyword>
<comment type="caution">
    <text evidence="17">The sequence shown here is derived from an EMBL/GenBank/DDBJ whole genome shotgun (WGS) entry which is preliminary data.</text>
</comment>
<dbReference type="SMART" id="SM00490">
    <property type="entry name" value="HELICc"/>
    <property type="match status" value="1"/>
</dbReference>
<evidence type="ECO:0000313" key="17">
    <source>
        <dbReference type="EMBL" id="KAF3333233.1"/>
    </source>
</evidence>
<feature type="region of interest" description="Disordered" evidence="11">
    <location>
        <begin position="83"/>
        <end position="449"/>
    </location>
</feature>
<feature type="compositionally biased region" description="Basic and acidic residues" evidence="11">
    <location>
        <begin position="94"/>
        <end position="188"/>
    </location>
</feature>
<evidence type="ECO:0000259" key="12">
    <source>
        <dbReference type="PROSITE" id="PS50089"/>
    </source>
</evidence>
<feature type="compositionally biased region" description="Basic and acidic residues" evidence="11">
    <location>
        <begin position="361"/>
        <end position="371"/>
    </location>
</feature>
<dbReference type="CDD" id="cd18787">
    <property type="entry name" value="SF2_C_DEAD"/>
    <property type="match status" value="1"/>
</dbReference>
<sequence>MAGRILSVRLLRSLRTHPLYSPTYSLRASSVLLSHSLLADLLSSRFFSGRSSPNAGRKEKSLIEDEAELSDWVSNLETDSRRFPLNSDSEEDSDRSGRVTGKFKEREKFRGEDDSDRRSGRAIGKFREREKFRGEDDSDRRSGRATGKFREREKFRGEDDSDRRIGRAPGKFKEREKFRGEDDSDRRSGRAIGKFSEREKFRGEDDSDRRSGRATGKFREREKFRGEDDSDRRIGRAPGKFKEREKFRGEDYSDRRSGHVTGKFKERENFRGEDRNSKGLRGSAKTQKGFYSGKDDGEGGYSEGISPRRERGGHGGGGMSVARKGSGGKGFGGRSGGGRKDLDFDSSGEERGSRSGGFSSRRKDGAGRSERLGGGQTSQGGRGLNYNLPEEEEIEDESDEGFPSGKEGSGISISARQRGGETGRGGKDVDFDLSKEESESDSDEEFSDFEEELIQEKKDKMNECLSGGDSGSGLRSEISDEGERDENIVRGSVGENDSYLSQKRFDEFSISQLTLKGVKSAGYERMTIVQEATLPVILKGKDVLAKARTGTGKTVAFLLPAIELVVGLPSVDRDERRPPINVLVMCPTRELADQAAQEAIKLVKYHTSIGVQLVIGGTRLAIEQKRMQTNPCQILVATPGRLRDHIENTPGFSTRLRGVKVLVLDEADRLLDMGFRKDIEKIVDALPKQRQTLLFSATVPDEVRQICYVAMKRDLEFINTVIEGSEETHSQVKQMHVVAPLEKQFPILYGLLNDHISENVDYKVIVFCTTAMATKLVAQYLAELKLNVREIHSRKPQSYRTRVSKEFRESKGLILVSSDVSARGVDYPNVTLVIQLGVPADREQYIHRVGRTGRKGREGTGIIILAPWEGFFLRSIQDLPITEAPLPLIDPDMRKQVARALAHVEVKDKESAYQAWLGYYNSNKNVGRDKYQLVSLANEFSRSIGLDNPPALPRQILLHATNIRLPLTKFLASPLIMADPGEPSEVCTFFRKPTANKNIRKRKTQSTSDDEQDDNTSSLLSKKKATAPADNKLRFSSSTSRASNKPESNEADGEAESDVVFKFESSSSIQVENDNRATAVLETETEFDRDARAIRERVLKQAEASLKEGGKLQAGEEEKLYRGIHGYKDYKAGFRREHTVASEKAGGAHGPLRTSAHIRVSARFDYQPDICKDYKETGYCGYGDSCKFMHDRGDYKSGWQLERDWDVTEKERKRNLAMGHGGDDDGHVHGDDDDSDDDELPFACYICREPFVDPVVTKCKHYFCEHCALKHHSRNKKCHVCNKPTLGIFNVALEIKKRMAQEK</sequence>
<feature type="zinc finger region" description="C3H1-type" evidence="10">
    <location>
        <begin position="1165"/>
        <end position="1193"/>
    </location>
</feature>
<dbReference type="GO" id="GO:0005524">
    <property type="term" value="F:ATP binding"/>
    <property type="evidence" value="ECO:0007669"/>
    <property type="project" value="UniProtKB-KW"/>
</dbReference>
<evidence type="ECO:0000256" key="9">
    <source>
        <dbReference type="PROSITE-ProRule" id="PRU00552"/>
    </source>
</evidence>
<feature type="compositionally biased region" description="Acidic residues" evidence="11">
    <location>
        <begin position="389"/>
        <end position="400"/>
    </location>
</feature>
<evidence type="ECO:0000256" key="2">
    <source>
        <dbReference type="ARBA" id="ARBA00022741"/>
    </source>
</evidence>
<organism evidence="17 18">
    <name type="scientific">Carex littledalei</name>
    <dbReference type="NCBI Taxonomy" id="544730"/>
    <lineage>
        <taxon>Eukaryota</taxon>
        <taxon>Viridiplantae</taxon>
        <taxon>Streptophyta</taxon>
        <taxon>Embryophyta</taxon>
        <taxon>Tracheophyta</taxon>
        <taxon>Spermatophyta</taxon>
        <taxon>Magnoliopsida</taxon>
        <taxon>Liliopsida</taxon>
        <taxon>Poales</taxon>
        <taxon>Cyperaceae</taxon>
        <taxon>Cyperoideae</taxon>
        <taxon>Cariceae</taxon>
        <taxon>Carex</taxon>
        <taxon>Carex subgen. Euthyceras</taxon>
    </lineage>
</organism>
<keyword evidence="2" id="KW-0547">Nucleotide-binding</keyword>
<accession>A0A833RE47</accession>
<dbReference type="PROSITE" id="PS50103">
    <property type="entry name" value="ZF_C3H1"/>
    <property type="match status" value="1"/>
</dbReference>
<dbReference type="GO" id="GO:0034247">
    <property type="term" value="P:snoRNA splicing"/>
    <property type="evidence" value="ECO:0007669"/>
    <property type="project" value="TreeGrafter"/>
</dbReference>
<evidence type="ECO:0000313" key="18">
    <source>
        <dbReference type="Proteomes" id="UP000623129"/>
    </source>
</evidence>
<reference evidence="17" key="1">
    <citation type="submission" date="2020-01" db="EMBL/GenBank/DDBJ databases">
        <title>Genome sequence of Kobresia littledalei, the first chromosome-level genome in the family Cyperaceae.</title>
        <authorList>
            <person name="Qu G."/>
        </authorList>
    </citation>
    <scope>NUCLEOTIDE SEQUENCE</scope>
    <source>
        <strain evidence="17">C.B.Clarke</strain>
        <tissue evidence="17">Leaf</tissue>
    </source>
</reference>
<dbReference type="InterPro" id="IPR014014">
    <property type="entry name" value="RNA_helicase_DEAD_Q_motif"/>
</dbReference>
<dbReference type="GO" id="GO:0005684">
    <property type="term" value="C:U2-type spliceosomal complex"/>
    <property type="evidence" value="ECO:0007669"/>
    <property type="project" value="TreeGrafter"/>
</dbReference>
<dbReference type="GO" id="GO:0003724">
    <property type="term" value="F:RNA helicase activity"/>
    <property type="evidence" value="ECO:0007669"/>
    <property type="project" value="InterPro"/>
</dbReference>
<keyword evidence="18" id="KW-1185">Reference proteome</keyword>
<keyword evidence="6 10" id="KW-0862">Zinc</keyword>
<dbReference type="Gene3D" id="4.10.1000.10">
    <property type="entry name" value="Zinc finger, CCCH-type"/>
    <property type="match status" value="1"/>
</dbReference>
<dbReference type="GO" id="GO:0016787">
    <property type="term" value="F:hydrolase activity"/>
    <property type="evidence" value="ECO:0007669"/>
    <property type="project" value="UniProtKB-KW"/>
</dbReference>
<dbReference type="InterPro" id="IPR011545">
    <property type="entry name" value="DEAD/DEAH_box_helicase_dom"/>
</dbReference>